<evidence type="ECO:0000313" key="3">
    <source>
        <dbReference type="Proteomes" id="UP000730481"/>
    </source>
</evidence>
<protein>
    <recommendedName>
        <fullName evidence="1">F-box domain-containing protein</fullName>
    </recommendedName>
</protein>
<comment type="caution">
    <text evidence="2">The sequence shown here is derived from an EMBL/GenBank/DDBJ whole genome shotgun (WGS) entry which is preliminary data.</text>
</comment>
<proteinExistence type="predicted"/>
<keyword evidence="3" id="KW-1185">Reference proteome</keyword>
<evidence type="ECO:0000313" key="2">
    <source>
        <dbReference type="EMBL" id="KAF4337314.1"/>
    </source>
</evidence>
<evidence type="ECO:0000259" key="1">
    <source>
        <dbReference type="PROSITE" id="PS50181"/>
    </source>
</evidence>
<dbReference type="Pfam" id="PF12937">
    <property type="entry name" value="F-box-like"/>
    <property type="match status" value="1"/>
</dbReference>
<dbReference type="InterPro" id="IPR001810">
    <property type="entry name" value="F-box_dom"/>
</dbReference>
<dbReference type="AlphaFoldDB" id="A0A9P5AEM0"/>
<sequence>MSLLRLPPETLRQIFDQLDPSFFHQDVGRLTVCKQWFSFALPVCYKRITLSQAALRKLIASGVMKKASLLQDNLETLVLDPKRYQSCISPSHTQEYAQESVSLQTASALNEAPSDYVATTEIRFRNDDLAQIAIIVQQSRRLRTLRMRTWSSPPKPDYLSLFTIGAFLSVENLSVLVLDLAGISLDSLAHQEEGSHICPTIAATLRTLRTLHLRMRSICPDVLKPQDPDENLHLSVVAINLSLVTNQPAETLAVYSERCGPEVGFNQLKADMQEEAEALATRMESPKIIRILTPSFQHCRTKSLDVLTGKIMILDRDAAWDEDGKIVQED</sequence>
<dbReference type="CDD" id="cd09917">
    <property type="entry name" value="F-box_SF"/>
    <property type="match status" value="1"/>
</dbReference>
<name>A0A9P5AEM0_9HYPO</name>
<organism evidence="2 3">
    <name type="scientific">Fusarium beomiforme</name>
    <dbReference type="NCBI Taxonomy" id="44412"/>
    <lineage>
        <taxon>Eukaryota</taxon>
        <taxon>Fungi</taxon>
        <taxon>Dikarya</taxon>
        <taxon>Ascomycota</taxon>
        <taxon>Pezizomycotina</taxon>
        <taxon>Sordariomycetes</taxon>
        <taxon>Hypocreomycetidae</taxon>
        <taxon>Hypocreales</taxon>
        <taxon>Nectriaceae</taxon>
        <taxon>Fusarium</taxon>
        <taxon>Fusarium burgessii species complex</taxon>
    </lineage>
</organism>
<dbReference type="PROSITE" id="PS50181">
    <property type="entry name" value="FBOX"/>
    <property type="match status" value="1"/>
</dbReference>
<feature type="domain" description="F-box" evidence="1">
    <location>
        <begin position="1"/>
        <end position="20"/>
    </location>
</feature>
<dbReference type="Proteomes" id="UP000730481">
    <property type="component" value="Unassembled WGS sequence"/>
</dbReference>
<dbReference type="OrthoDB" id="3637487at2759"/>
<reference evidence="2" key="2">
    <citation type="submission" date="2020-02" db="EMBL/GenBank/DDBJ databases">
        <title>Identification and distribution of gene clusters putatively required for synthesis of sphingolipid metabolism inhibitors in phylogenetically diverse species of the filamentous fungus Fusarium.</title>
        <authorList>
            <person name="Kim H.-S."/>
            <person name="Busman M."/>
            <person name="Brown D.W."/>
            <person name="Divon H."/>
            <person name="Uhlig S."/>
            <person name="Proctor R.H."/>
        </authorList>
    </citation>
    <scope>NUCLEOTIDE SEQUENCE</scope>
    <source>
        <strain evidence="2">NRRL 25174</strain>
    </source>
</reference>
<accession>A0A9P5AEM0</accession>
<reference evidence="2" key="1">
    <citation type="journal article" date="2017" name="Mycologia">
        <title>Fusarium algeriense, sp. nov., a novel toxigenic crown rot pathogen of durum wheat from Algeria is nested in the Fusarium burgessii species complex.</title>
        <authorList>
            <person name="Laraba I."/>
            <person name="Keddad A."/>
            <person name="Boureghda H."/>
            <person name="Abdallah N."/>
            <person name="Vaughan M.M."/>
            <person name="Proctor R.H."/>
            <person name="Busman M."/>
            <person name="O'Donnell K."/>
        </authorList>
    </citation>
    <scope>NUCLEOTIDE SEQUENCE</scope>
    <source>
        <strain evidence="2">NRRL 25174</strain>
    </source>
</reference>
<dbReference type="EMBL" id="PVQB02000429">
    <property type="protein sequence ID" value="KAF4337314.1"/>
    <property type="molecule type" value="Genomic_DNA"/>
</dbReference>
<gene>
    <name evidence="2" type="ORF">FBEOM_8827</name>
</gene>